<dbReference type="eggNOG" id="KOG0667">
    <property type="taxonomic scope" value="Eukaryota"/>
</dbReference>
<dbReference type="GO" id="GO:0004674">
    <property type="term" value="F:protein serine/threonine kinase activity"/>
    <property type="evidence" value="ECO:0007669"/>
    <property type="project" value="UniProtKB-KW"/>
</dbReference>
<comment type="similarity">
    <text evidence="2">Belongs to the protein kinase superfamily. CMGC Ser/Thr protein kinase family. MNB/DYRK subfamily.</text>
</comment>
<dbReference type="GeneID" id="4707033"/>
<dbReference type="PROSITE" id="PS00108">
    <property type="entry name" value="PROTEIN_KINASE_ST"/>
    <property type="match status" value="1"/>
</dbReference>
<evidence type="ECO:0000256" key="11">
    <source>
        <dbReference type="SAM" id="MobiDB-lite"/>
    </source>
</evidence>
<dbReference type="PROSITE" id="PS50011">
    <property type="entry name" value="PROTEIN_KINASE_DOM"/>
    <property type="match status" value="1"/>
</dbReference>
<evidence type="ECO:0000256" key="6">
    <source>
        <dbReference type="ARBA" id="ARBA00022679"/>
    </source>
</evidence>
<dbReference type="EMBL" id="DS027048">
    <property type="protein sequence ID" value="EAW13412.1"/>
    <property type="molecule type" value="Genomic_DNA"/>
</dbReference>
<dbReference type="FunFam" id="1.10.510.10:FF:000380">
    <property type="entry name" value="Serine/threonine-protein kinase ppk15"/>
    <property type="match status" value="1"/>
</dbReference>
<evidence type="ECO:0000256" key="2">
    <source>
        <dbReference type="ARBA" id="ARBA00008867"/>
    </source>
</evidence>
<dbReference type="GO" id="GO:0004713">
    <property type="term" value="F:protein tyrosine kinase activity"/>
    <property type="evidence" value="ECO:0007669"/>
    <property type="project" value="TreeGrafter"/>
</dbReference>
<organism evidence="13 14">
    <name type="scientific">Aspergillus clavatus (strain ATCC 1007 / CBS 513.65 / DSM 816 / NCTC 3887 / NRRL 1 / QM 1276 / 107)</name>
    <dbReference type="NCBI Taxonomy" id="344612"/>
    <lineage>
        <taxon>Eukaryota</taxon>
        <taxon>Fungi</taxon>
        <taxon>Dikarya</taxon>
        <taxon>Ascomycota</taxon>
        <taxon>Pezizomycotina</taxon>
        <taxon>Eurotiomycetes</taxon>
        <taxon>Eurotiomycetidae</taxon>
        <taxon>Eurotiales</taxon>
        <taxon>Aspergillaceae</taxon>
        <taxon>Aspergillus</taxon>
        <taxon>Aspergillus subgen. Fumigati</taxon>
    </lineage>
</organism>
<dbReference type="InterPro" id="IPR008271">
    <property type="entry name" value="Ser/Thr_kinase_AS"/>
</dbReference>
<feature type="binding site" evidence="10">
    <location>
        <position position="374"/>
    </location>
    <ligand>
        <name>ATP</name>
        <dbReference type="ChEBI" id="CHEBI:30616"/>
    </ligand>
</feature>
<dbReference type="GO" id="GO:0005524">
    <property type="term" value="F:ATP binding"/>
    <property type="evidence" value="ECO:0007669"/>
    <property type="project" value="UniProtKB-UniRule"/>
</dbReference>
<protein>
    <submittedName>
        <fullName evidence="13">Protein kinase Yak1, putative</fullName>
    </submittedName>
</protein>
<dbReference type="OMA" id="QPYQDPL"/>
<dbReference type="Proteomes" id="UP000006701">
    <property type="component" value="Unassembled WGS sequence"/>
</dbReference>
<feature type="compositionally biased region" description="Low complexity" evidence="11">
    <location>
        <begin position="225"/>
        <end position="234"/>
    </location>
</feature>
<dbReference type="Pfam" id="PF00069">
    <property type="entry name" value="Pkinase"/>
    <property type="match status" value="1"/>
</dbReference>
<accession>A1C988</accession>
<dbReference type="PANTHER" id="PTHR24058:SF17">
    <property type="entry name" value="HOMEODOMAIN INTERACTING PROTEIN KINASE, ISOFORM D"/>
    <property type="match status" value="1"/>
</dbReference>
<evidence type="ECO:0000256" key="8">
    <source>
        <dbReference type="ARBA" id="ARBA00022777"/>
    </source>
</evidence>
<evidence type="ECO:0000256" key="1">
    <source>
        <dbReference type="ARBA" id="ARBA00004496"/>
    </source>
</evidence>
<evidence type="ECO:0000259" key="12">
    <source>
        <dbReference type="PROSITE" id="PS50011"/>
    </source>
</evidence>
<keyword evidence="14" id="KW-1185">Reference proteome</keyword>
<dbReference type="Gene3D" id="3.30.200.20">
    <property type="entry name" value="Phosphorylase Kinase, domain 1"/>
    <property type="match status" value="1"/>
</dbReference>
<reference evidence="13 14" key="1">
    <citation type="journal article" date="2008" name="PLoS Genet.">
        <title>Genomic islands in the pathogenic filamentous fungus Aspergillus fumigatus.</title>
        <authorList>
            <person name="Fedorova N.D."/>
            <person name="Khaldi N."/>
            <person name="Joardar V.S."/>
            <person name="Maiti R."/>
            <person name="Amedeo P."/>
            <person name="Anderson M.J."/>
            <person name="Crabtree J."/>
            <person name="Silva J.C."/>
            <person name="Badger J.H."/>
            <person name="Albarraq A."/>
            <person name="Angiuoli S."/>
            <person name="Bussey H."/>
            <person name="Bowyer P."/>
            <person name="Cotty P.J."/>
            <person name="Dyer P.S."/>
            <person name="Egan A."/>
            <person name="Galens K."/>
            <person name="Fraser-Liggett C.M."/>
            <person name="Haas B.J."/>
            <person name="Inman J.M."/>
            <person name="Kent R."/>
            <person name="Lemieux S."/>
            <person name="Malavazi I."/>
            <person name="Orvis J."/>
            <person name="Roemer T."/>
            <person name="Ronning C.M."/>
            <person name="Sundaram J.P."/>
            <person name="Sutton G."/>
            <person name="Turner G."/>
            <person name="Venter J.C."/>
            <person name="White O.R."/>
            <person name="Whitty B.R."/>
            <person name="Youngman P."/>
            <person name="Wolfe K.H."/>
            <person name="Goldman G.H."/>
            <person name="Wortman J.R."/>
            <person name="Jiang B."/>
            <person name="Denning D.W."/>
            <person name="Nierman W.C."/>
        </authorList>
    </citation>
    <scope>NUCLEOTIDE SEQUENCE [LARGE SCALE GENOMIC DNA]</scope>
    <source>
        <strain evidence="14">ATCC 1007 / CBS 513.65 / DSM 816 / NCTC 3887 / NRRL 1</strain>
    </source>
</reference>
<feature type="compositionally biased region" description="Low complexity" evidence="11">
    <location>
        <begin position="35"/>
        <end position="46"/>
    </location>
</feature>
<dbReference type="GO" id="GO:0005634">
    <property type="term" value="C:nucleus"/>
    <property type="evidence" value="ECO:0007669"/>
    <property type="project" value="TreeGrafter"/>
</dbReference>
<dbReference type="InterPro" id="IPR011009">
    <property type="entry name" value="Kinase-like_dom_sf"/>
</dbReference>
<feature type="compositionally biased region" description="Basic and acidic residues" evidence="11">
    <location>
        <begin position="870"/>
        <end position="879"/>
    </location>
</feature>
<keyword evidence="4" id="KW-0723">Serine/threonine-protein kinase</keyword>
<keyword evidence="9 10" id="KW-0067">ATP-binding</keyword>
<dbReference type="GO" id="GO:0005737">
    <property type="term" value="C:cytoplasm"/>
    <property type="evidence" value="ECO:0007669"/>
    <property type="project" value="UniProtKB-SubCell"/>
</dbReference>
<name>A1C988_ASPCL</name>
<dbReference type="AlphaFoldDB" id="A1C988"/>
<dbReference type="InterPro" id="IPR017441">
    <property type="entry name" value="Protein_kinase_ATP_BS"/>
</dbReference>
<feature type="compositionally biased region" description="Low complexity" evidence="11">
    <location>
        <begin position="115"/>
        <end position="125"/>
    </location>
</feature>
<dbReference type="FunFam" id="3.30.200.20:FF:000087">
    <property type="entry name" value="Dual specificity tyrosine-phosphorylation-regulated kinase 1A"/>
    <property type="match status" value="1"/>
</dbReference>
<dbReference type="OrthoDB" id="9332038at2759"/>
<dbReference type="InterPro" id="IPR050494">
    <property type="entry name" value="Ser_Thr_dual-spec_kinase"/>
</dbReference>
<gene>
    <name evidence="13" type="ORF">ACLA_054590</name>
</gene>
<dbReference type="SMART" id="SM00220">
    <property type="entry name" value="S_TKc"/>
    <property type="match status" value="1"/>
</dbReference>
<feature type="compositionally biased region" description="Polar residues" evidence="11">
    <location>
        <begin position="65"/>
        <end position="78"/>
    </location>
</feature>
<feature type="compositionally biased region" description="Polar residues" evidence="11">
    <location>
        <begin position="17"/>
        <end position="29"/>
    </location>
</feature>
<dbReference type="CDD" id="cd14212">
    <property type="entry name" value="PKc_YAK1"/>
    <property type="match status" value="1"/>
</dbReference>
<keyword evidence="3" id="KW-0963">Cytoplasm</keyword>
<dbReference type="RefSeq" id="XP_001274838.1">
    <property type="nucleotide sequence ID" value="XM_001274837.1"/>
</dbReference>
<evidence type="ECO:0000256" key="7">
    <source>
        <dbReference type="ARBA" id="ARBA00022741"/>
    </source>
</evidence>
<keyword evidence="6" id="KW-0808">Transferase</keyword>
<evidence type="ECO:0000256" key="3">
    <source>
        <dbReference type="ARBA" id="ARBA00022490"/>
    </source>
</evidence>
<keyword evidence="5" id="KW-0597">Phosphoprotein</keyword>
<keyword evidence="8 13" id="KW-0418">Kinase</keyword>
<evidence type="ECO:0000256" key="9">
    <source>
        <dbReference type="ARBA" id="ARBA00022840"/>
    </source>
</evidence>
<comment type="subcellular location">
    <subcellularLocation>
        <location evidence="1">Cytoplasm</location>
    </subcellularLocation>
</comment>
<evidence type="ECO:0000256" key="4">
    <source>
        <dbReference type="ARBA" id="ARBA00022527"/>
    </source>
</evidence>
<feature type="compositionally biased region" description="Polar residues" evidence="11">
    <location>
        <begin position="141"/>
        <end position="154"/>
    </location>
</feature>
<dbReference type="PANTHER" id="PTHR24058">
    <property type="entry name" value="DUAL SPECIFICITY PROTEIN KINASE"/>
    <property type="match status" value="1"/>
</dbReference>
<evidence type="ECO:0000256" key="10">
    <source>
        <dbReference type="PROSITE-ProRule" id="PRU10141"/>
    </source>
</evidence>
<dbReference type="VEuPathDB" id="FungiDB:ACLA_054590"/>
<feature type="domain" description="Protein kinase" evidence="12">
    <location>
        <begin position="345"/>
        <end position="676"/>
    </location>
</feature>
<dbReference type="PROSITE" id="PS00107">
    <property type="entry name" value="PROTEIN_KINASE_ATP"/>
    <property type="match status" value="1"/>
</dbReference>
<feature type="compositionally biased region" description="Low complexity" evidence="11">
    <location>
        <begin position="175"/>
        <end position="190"/>
    </location>
</feature>
<proteinExistence type="inferred from homology"/>
<dbReference type="HOGENOM" id="CLU_000288_88_1_1"/>
<evidence type="ECO:0000313" key="14">
    <source>
        <dbReference type="Proteomes" id="UP000006701"/>
    </source>
</evidence>
<dbReference type="Gene3D" id="1.10.510.10">
    <property type="entry name" value="Transferase(Phosphotransferase) domain 1"/>
    <property type="match status" value="1"/>
</dbReference>
<sequence>MGSQWQPYQDPLMGQPAQFNNGLASTPQQLAPKYGGQPQQSQPPVGYTYEAFQTPGIAAKPPSAGANSKSVSMASSPAATPRSRDYVTDADTTMEDADPYNRAKYSTRPNHHSRPSSQFFSPEESSAARRYSPMNALSPAMSYSTSPGKSQNSYAFPPGPNNSRRSPTRASNYTSPPQAYQSPPSASRAPRLPPLQSTEMNADQFYPPPAGPQANLPYGADGRSLRSASLSGASNKPGQGPVPKFHKIKSVQELHPRIHQQPPYRRANPEGGFISPLQALTTHLPATYRICNPGFNYESSRNPRRVLTKPSKGVKNDGYDNEDSDYILYVNDILGSEEAGHKNRYLILDVLGQGTFGQVVKCQNLKTQEVVAVKVIKNKTAYFNQSMMEVSVLDLLNSKYDKNDDHHLLRLKDTFIHRQHLCLVFELLSVNLYELIKQNQFRGLSTTLVRVFAQQLLNALSLLNKAHLIHCDLKPENILLKNLESPIIKVIDFGSACDERQTVYTYIQSRFYRSPEVLLGLPYSSAIDMWSLGCIVVELFLGLPLFPGSSEYNQVCRIVEMLGLPPTWMLEMGKQSGEFFEKTQDEFGRKTYRLKSLEQYSREHNTKEQPSKKYFQASTLEEIIRSYPMPRKNMKQAEIERELNNRVAFIDFVRGLLSINPLERWSPQQAKLHPFITQQKFTGPFVPPMNLKYSSLNKTIAPGIQQQQQAEAASKQRAAQAAHAQSAAQNAYSMQLNQFHTPSHAQPPPMYNGMFTGHQQGAPPPYPTQPPGYGHQMNIIPGQMPQSQYAPSQSLYAQATTRAGRQRASTMDHQGAGIPPTIQRVASHLDPNAPIRLQPSPAYYPPPPDGYVDSNAQRRRGSRTGATGQRNRDFVRTLEDGVLGGDNYMSQGQWH</sequence>
<feature type="region of interest" description="Disordered" evidence="11">
    <location>
        <begin position="1"/>
        <end position="244"/>
    </location>
</feature>
<dbReference type="STRING" id="344612.A1C988"/>
<evidence type="ECO:0000313" key="13">
    <source>
        <dbReference type="EMBL" id="EAW13412.1"/>
    </source>
</evidence>
<keyword evidence="7 10" id="KW-0547">Nucleotide-binding</keyword>
<feature type="region of interest" description="Disordered" evidence="11">
    <location>
        <begin position="832"/>
        <end position="895"/>
    </location>
</feature>
<evidence type="ECO:0000256" key="5">
    <source>
        <dbReference type="ARBA" id="ARBA00022553"/>
    </source>
</evidence>
<dbReference type="SUPFAM" id="SSF56112">
    <property type="entry name" value="Protein kinase-like (PK-like)"/>
    <property type="match status" value="1"/>
</dbReference>
<dbReference type="KEGG" id="act:ACLA_054590"/>
<feature type="compositionally biased region" description="Polar residues" evidence="11">
    <location>
        <begin position="161"/>
        <end position="174"/>
    </location>
</feature>
<dbReference type="InterPro" id="IPR000719">
    <property type="entry name" value="Prot_kinase_dom"/>
</dbReference>